<keyword evidence="1" id="KW-1133">Transmembrane helix</keyword>
<keyword evidence="1" id="KW-0812">Transmembrane</keyword>
<dbReference type="RefSeq" id="WP_183335492.1">
    <property type="nucleotide sequence ID" value="NZ_BMHX01000006.1"/>
</dbReference>
<evidence type="ECO:0000313" key="3">
    <source>
        <dbReference type="Proteomes" id="UP000588017"/>
    </source>
</evidence>
<feature type="transmembrane region" description="Helical" evidence="1">
    <location>
        <begin position="62"/>
        <end position="86"/>
    </location>
</feature>
<feature type="transmembrane region" description="Helical" evidence="1">
    <location>
        <begin position="128"/>
        <end position="146"/>
    </location>
</feature>
<keyword evidence="3" id="KW-1185">Reference proteome</keyword>
<sequence length="160" mass="16245">MRFLVRLLIVSFALGAAVTAGFVFLVIAALGEPAMQQLAAGLGFASFFALFDAIVSEGAPDTAAFAIGAALWTMALVVLVLPPAIAALVGEMAGWRSYAWYGGASGAISAAAPWVAGAGRAGEGELRITLILFLAGALSGLVYWLLAGRTAAEGRSEPVS</sequence>
<evidence type="ECO:0000313" key="2">
    <source>
        <dbReference type="EMBL" id="MBB6169170.1"/>
    </source>
</evidence>
<dbReference type="AlphaFoldDB" id="A0A841KAN1"/>
<proteinExistence type="predicted"/>
<organism evidence="2 3">
    <name type="scientific">Chelatococcus composti</name>
    <dbReference type="NCBI Taxonomy" id="1743235"/>
    <lineage>
        <taxon>Bacteria</taxon>
        <taxon>Pseudomonadati</taxon>
        <taxon>Pseudomonadota</taxon>
        <taxon>Alphaproteobacteria</taxon>
        <taxon>Hyphomicrobiales</taxon>
        <taxon>Chelatococcaceae</taxon>
        <taxon>Chelatococcus</taxon>
    </lineage>
</organism>
<protein>
    <submittedName>
        <fullName evidence="2">Peptidoglycan/LPS O-acetylase OafA/YrhL</fullName>
    </submittedName>
</protein>
<keyword evidence="1" id="KW-0472">Membrane</keyword>
<feature type="transmembrane region" description="Helical" evidence="1">
    <location>
        <begin position="7"/>
        <end position="31"/>
    </location>
</feature>
<gene>
    <name evidence="2" type="ORF">HNQ73_002807</name>
</gene>
<name>A0A841KAN1_9HYPH</name>
<dbReference type="Proteomes" id="UP000588017">
    <property type="component" value="Unassembled WGS sequence"/>
</dbReference>
<evidence type="ECO:0000256" key="1">
    <source>
        <dbReference type="SAM" id="Phobius"/>
    </source>
</evidence>
<comment type="caution">
    <text evidence="2">The sequence shown here is derived from an EMBL/GenBank/DDBJ whole genome shotgun (WGS) entry which is preliminary data.</text>
</comment>
<dbReference type="EMBL" id="JACHEH010000006">
    <property type="protein sequence ID" value="MBB6169170.1"/>
    <property type="molecule type" value="Genomic_DNA"/>
</dbReference>
<feature type="transmembrane region" description="Helical" evidence="1">
    <location>
        <begin position="37"/>
        <end position="55"/>
    </location>
</feature>
<reference evidence="2 3" key="1">
    <citation type="submission" date="2020-08" db="EMBL/GenBank/DDBJ databases">
        <title>Genomic Encyclopedia of Type Strains, Phase IV (KMG-IV): sequencing the most valuable type-strain genomes for metagenomic binning, comparative biology and taxonomic classification.</title>
        <authorList>
            <person name="Goeker M."/>
        </authorList>
    </citation>
    <scope>NUCLEOTIDE SEQUENCE [LARGE SCALE GENOMIC DNA]</scope>
    <source>
        <strain evidence="2 3">DSM 101465</strain>
    </source>
</reference>
<accession>A0A841KAN1</accession>
<feature type="transmembrane region" description="Helical" evidence="1">
    <location>
        <begin position="98"/>
        <end position="116"/>
    </location>
</feature>